<proteinExistence type="predicted"/>
<organism evidence="8 9">
    <name type="scientific">Ramularia collo-cygni</name>
    <dbReference type="NCBI Taxonomy" id="112498"/>
    <lineage>
        <taxon>Eukaryota</taxon>
        <taxon>Fungi</taxon>
        <taxon>Dikarya</taxon>
        <taxon>Ascomycota</taxon>
        <taxon>Pezizomycotina</taxon>
        <taxon>Dothideomycetes</taxon>
        <taxon>Dothideomycetidae</taxon>
        <taxon>Mycosphaerellales</taxon>
        <taxon>Mycosphaerellaceae</taxon>
        <taxon>Ramularia</taxon>
    </lineage>
</organism>
<dbReference type="InterPro" id="IPR011701">
    <property type="entry name" value="MFS"/>
</dbReference>
<keyword evidence="2 6" id="KW-0812">Transmembrane</keyword>
<dbReference type="STRING" id="112498.A0A2D3UW59"/>
<feature type="transmembrane region" description="Helical" evidence="6">
    <location>
        <begin position="156"/>
        <end position="175"/>
    </location>
</feature>
<dbReference type="EMBL" id="FJUY01000005">
    <property type="protein sequence ID" value="CZT18455.1"/>
    <property type="molecule type" value="Genomic_DNA"/>
</dbReference>
<dbReference type="Pfam" id="PF07690">
    <property type="entry name" value="MFS_1"/>
    <property type="match status" value="1"/>
</dbReference>
<protein>
    <submittedName>
        <fullName evidence="8">Related to multidrug efflux pump</fullName>
    </submittedName>
</protein>
<keyword evidence="3 6" id="KW-1133">Transmembrane helix</keyword>
<evidence type="ECO:0000256" key="2">
    <source>
        <dbReference type="ARBA" id="ARBA00022692"/>
    </source>
</evidence>
<accession>A0A2D3UW59</accession>
<feature type="transmembrane region" description="Helical" evidence="6">
    <location>
        <begin position="102"/>
        <end position="120"/>
    </location>
</feature>
<dbReference type="GeneID" id="35599476"/>
<dbReference type="PROSITE" id="PS50850">
    <property type="entry name" value="MFS"/>
    <property type="match status" value="1"/>
</dbReference>
<feature type="transmembrane region" description="Helical" evidence="6">
    <location>
        <begin position="132"/>
        <end position="150"/>
    </location>
</feature>
<feature type="transmembrane region" description="Helical" evidence="6">
    <location>
        <begin position="427"/>
        <end position="448"/>
    </location>
</feature>
<feature type="transmembrane region" description="Helical" evidence="6">
    <location>
        <begin position="333"/>
        <end position="355"/>
    </location>
</feature>
<evidence type="ECO:0000256" key="3">
    <source>
        <dbReference type="ARBA" id="ARBA00022989"/>
    </source>
</evidence>
<dbReference type="InterPro" id="IPR036259">
    <property type="entry name" value="MFS_trans_sf"/>
</dbReference>
<comment type="subcellular location">
    <subcellularLocation>
        <location evidence="1">Membrane</location>
        <topology evidence="1">Multi-pass membrane protein</topology>
    </subcellularLocation>
</comment>
<feature type="transmembrane region" description="Helical" evidence="6">
    <location>
        <begin position="187"/>
        <end position="210"/>
    </location>
</feature>
<feature type="transmembrane region" description="Helical" evidence="6">
    <location>
        <begin position="293"/>
        <end position="313"/>
    </location>
</feature>
<dbReference type="OrthoDB" id="3936150at2759"/>
<evidence type="ECO:0000256" key="4">
    <source>
        <dbReference type="ARBA" id="ARBA00023136"/>
    </source>
</evidence>
<dbReference type="RefSeq" id="XP_023625345.1">
    <property type="nucleotide sequence ID" value="XM_023769577.1"/>
</dbReference>
<dbReference type="AlphaFoldDB" id="A0A2D3UW59"/>
<gene>
    <name evidence="8" type="ORF">RCC_04300</name>
</gene>
<sequence length="503" mass="56517">MEAYFQYRRLQQSNQERIQRKDSQTDLESSESSDGEKASTSRFVEFEHCDPNDPRQWETRWKLFYTVIIWLLVFVTGWSSAADSTSHEVAARHWGVSEVAESLAASMYLFGVAFGAVVAGPCSETVGRLPTYLGTFAMFLIWTMASALAPTFGGQIVFRGLAGLFASASMSIYGGSLADMFETKTRALIWPFFALAPLLGPTIAPIVTGWLTQELGWRWDDWFTLIISGAAYLMAMAFLPETFQPIILSYKAQMLREMTGDATYRAEFDESTNLSQRLAENFRRIARFTFRESTTVLFGLYLTFLYLLIYGFLEGFDYIFTKTYTFNIGQRYTAFAAVAVGIGLGLPYVVVVNRFVTRRDQTRTKGNGPLPESRLIPAVFASPLLVIAMFWLGFTNRTDISYFSSLGACCLFGFTLMALFTPTYHYLLDTYGTVASSALAAITFMRYLASGGMVIATEPLYTALTVKWVLVLFGCIAAVLMPIPWIFWWFGARMRSKNPSYLG</sequence>
<feature type="transmembrane region" description="Helical" evidence="6">
    <location>
        <begin position="63"/>
        <end position="82"/>
    </location>
</feature>
<feature type="transmembrane region" description="Helical" evidence="6">
    <location>
        <begin position="468"/>
        <end position="490"/>
    </location>
</feature>
<evidence type="ECO:0000256" key="1">
    <source>
        <dbReference type="ARBA" id="ARBA00004141"/>
    </source>
</evidence>
<keyword evidence="4 6" id="KW-0472">Membrane</keyword>
<feature type="domain" description="Major facilitator superfamily (MFS) profile" evidence="7">
    <location>
        <begin position="65"/>
        <end position="486"/>
    </location>
</feature>
<evidence type="ECO:0000313" key="9">
    <source>
        <dbReference type="Proteomes" id="UP000225277"/>
    </source>
</evidence>
<evidence type="ECO:0000256" key="5">
    <source>
        <dbReference type="SAM" id="MobiDB-lite"/>
    </source>
</evidence>
<evidence type="ECO:0000256" key="6">
    <source>
        <dbReference type="SAM" id="Phobius"/>
    </source>
</evidence>
<dbReference type="GO" id="GO:0022857">
    <property type="term" value="F:transmembrane transporter activity"/>
    <property type="evidence" value="ECO:0007669"/>
    <property type="project" value="InterPro"/>
</dbReference>
<feature type="transmembrane region" description="Helical" evidence="6">
    <location>
        <begin position="375"/>
        <end position="394"/>
    </location>
</feature>
<name>A0A2D3UW59_9PEZI</name>
<dbReference type="Proteomes" id="UP000225277">
    <property type="component" value="Unassembled WGS sequence"/>
</dbReference>
<feature type="region of interest" description="Disordered" evidence="5">
    <location>
        <begin position="10"/>
        <end position="41"/>
    </location>
</feature>
<dbReference type="SUPFAM" id="SSF103473">
    <property type="entry name" value="MFS general substrate transporter"/>
    <property type="match status" value="1"/>
</dbReference>
<feature type="transmembrane region" description="Helical" evidence="6">
    <location>
        <begin position="222"/>
        <end position="239"/>
    </location>
</feature>
<reference evidence="8 9" key="1">
    <citation type="submission" date="2016-03" db="EMBL/GenBank/DDBJ databases">
        <authorList>
            <person name="Ploux O."/>
        </authorList>
    </citation>
    <scope>NUCLEOTIDE SEQUENCE [LARGE SCALE GENOMIC DNA]</scope>
    <source>
        <strain evidence="8 9">URUG2</strain>
    </source>
</reference>
<dbReference type="GO" id="GO:0005886">
    <property type="term" value="C:plasma membrane"/>
    <property type="evidence" value="ECO:0007669"/>
    <property type="project" value="TreeGrafter"/>
</dbReference>
<dbReference type="Gene3D" id="1.20.1250.20">
    <property type="entry name" value="MFS general substrate transporter like domains"/>
    <property type="match status" value="1"/>
</dbReference>
<evidence type="ECO:0000313" key="8">
    <source>
        <dbReference type="EMBL" id="CZT18455.1"/>
    </source>
</evidence>
<dbReference type="InterPro" id="IPR020846">
    <property type="entry name" value="MFS_dom"/>
</dbReference>
<dbReference type="PANTHER" id="PTHR23502:SF188">
    <property type="entry name" value="MAJOR FACILITATOR SUPERFAMILY (MFS) PROFILE DOMAIN-CONTAINING PROTEIN"/>
    <property type="match status" value="1"/>
</dbReference>
<evidence type="ECO:0000259" key="7">
    <source>
        <dbReference type="PROSITE" id="PS50850"/>
    </source>
</evidence>
<dbReference type="PANTHER" id="PTHR23502">
    <property type="entry name" value="MAJOR FACILITATOR SUPERFAMILY"/>
    <property type="match status" value="1"/>
</dbReference>
<feature type="transmembrane region" description="Helical" evidence="6">
    <location>
        <begin position="400"/>
        <end position="420"/>
    </location>
</feature>
<keyword evidence="9" id="KW-1185">Reference proteome</keyword>